<organism evidence="1 2">
    <name type="scientific">Orbilia ellipsospora</name>
    <dbReference type="NCBI Taxonomy" id="2528407"/>
    <lineage>
        <taxon>Eukaryota</taxon>
        <taxon>Fungi</taxon>
        <taxon>Dikarya</taxon>
        <taxon>Ascomycota</taxon>
        <taxon>Pezizomycotina</taxon>
        <taxon>Orbiliomycetes</taxon>
        <taxon>Orbiliales</taxon>
        <taxon>Orbiliaceae</taxon>
        <taxon>Orbilia</taxon>
    </lineage>
</organism>
<dbReference type="AlphaFoldDB" id="A0AAV9XDU2"/>
<name>A0AAV9XDU2_9PEZI</name>
<dbReference type="EMBL" id="JAVHJO010000005">
    <property type="protein sequence ID" value="KAK6540275.1"/>
    <property type="molecule type" value="Genomic_DNA"/>
</dbReference>
<evidence type="ECO:0000313" key="1">
    <source>
        <dbReference type="EMBL" id="KAK6540275.1"/>
    </source>
</evidence>
<reference evidence="1 2" key="1">
    <citation type="submission" date="2019-10" db="EMBL/GenBank/DDBJ databases">
        <authorList>
            <person name="Palmer J.M."/>
        </authorList>
    </citation>
    <scope>NUCLEOTIDE SEQUENCE [LARGE SCALE GENOMIC DNA]</scope>
    <source>
        <strain evidence="1 2">TWF694</strain>
    </source>
</reference>
<accession>A0AAV9XDU2</accession>
<keyword evidence="2" id="KW-1185">Reference proteome</keyword>
<sequence length="104" mass="11339">MSKLEAGQYEILSVRYIAPGPPPFLRSLAIEYGNLVLAPDGAEFIKFFLDPRENGTYQICVKNDEYLVSNGSGVSITPDPSEATLWFLLRSAPSPPPVGTDSYA</sequence>
<evidence type="ECO:0000313" key="2">
    <source>
        <dbReference type="Proteomes" id="UP001365542"/>
    </source>
</evidence>
<gene>
    <name evidence="1" type="ORF">TWF694_009086</name>
</gene>
<comment type="caution">
    <text evidence="1">The sequence shown here is derived from an EMBL/GenBank/DDBJ whole genome shotgun (WGS) entry which is preliminary data.</text>
</comment>
<proteinExistence type="predicted"/>
<dbReference type="Proteomes" id="UP001365542">
    <property type="component" value="Unassembled WGS sequence"/>
</dbReference>
<protein>
    <submittedName>
        <fullName evidence="1">Uncharacterized protein</fullName>
    </submittedName>
</protein>